<dbReference type="Proteomes" id="UP000572540">
    <property type="component" value="Unassembled WGS sequence"/>
</dbReference>
<dbReference type="PANTHER" id="PTHR36931:SF1">
    <property type="entry name" value="UPF0153 PROTEIN YEIW"/>
    <property type="match status" value="1"/>
</dbReference>
<feature type="region of interest" description="Disordered" evidence="1">
    <location>
        <begin position="25"/>
        <end position="53"/>
    </location>
</feature>
<dbReference type="Pfam" id="PF03692">
    <property type="entry name" value="CxxCxxCC"/>
    <property type="match status" value="1"/>
</dbReference>
<evidence type="ECO:0000313" key="3">
    <source>
        <dbReference type="Proteomes" id="UP000572540"/>
    </source>
</evidence>
<organism evidence="2 3">
    <name type="scientific">Paraburkholderia bryophila</name>
    <dbReference type="NCBI Taxonomy" id="420952"/>
    <lineage>
        <taxon>Bacteria</taxon>
        <taxon>Pseudomonadati</taxon>
        <taxon>Pseudomonadota</taxon>
        <taxon>Betaproteobacteria</taxon>
        <taxon>Burkholderiales</taxon>
        <taxon>Burkholderiaceae</taxon>
        <taxon>Paraburkholderia</taxon>
    </lineage>
</organism>
<name>A0A7Z0AYR5_9BURK</name>
<comment type="caution">
    <text evidence="2">The sequence shown here is derived from an EMBL/GenBank/DDBJ whole genome shotgun (WGS) entry which is preliminary data.</text>
</comment>
<dbReference type="EMBL" id="JACCAU010000001">
    <property type="protein sequence ID" value="NYH13612.1"/>
    <property type="molecule type" value="Genomic_DNA"/>
</dbReference>
<accession>A0A7Z0AYR5</accession>
<sequence>MSAAVDEVVDDATNDVVGEAVNEVKDQVRNEGQNEGQIDARNPAQNAVAGSAGKRESPFRVAGHACRPDCGACCIAPSISSPIPGMPDGKPAGVRCVQLGDDLRCAIFGQPERPACCSGLQPQMDMCGTERDEALAWLTQLEVQTRPRNDATAPTPTA</sequence>
<evidence type="ECO:0000313" key="2">
    <source>
        <dbReference type="EMBL" id="NYH13612.1"/>
    </source>
</evidence>
<protein>
    <submittedName>
        <fullName evidence="2">Uncharacterized protein</fullName>
    </submittedName>
</protein>
<gene>
    <name evidence="2" type="ORF">GGD41_000840</name>
</gene>
<dbReference type="InterPro" id="IPR052572">
    <property type="entry name" value="UPF0153_domain"/>
</dbReference>
<reference evidence="2 3" key="1">
    <citation type="submission" date="2020-07" db="EMBL/GenBank/DDBJ databases">
        <title>Exploring microbial biodiversity for novel pathways involved in the catabolism of aromatic compounds derived from lignin.</title>
        <authorList>
            <person name="Elkins J."/>
        </authorList>
    </citation>
    <scope>NUCLEOTIDE SEQUENCE [LARGE SCALE GENOMIC DNA]</scope>
    <source>
        <strain evidence="2 3">H2C3B</strain>
    </source>
</reference>
<evidence type="ECO:0000256" key="1">
    <source>
        <dbReference type="SAM" id="MobiDB-lite"/>
    </source>
</evidence>
<dbReference type="PANTHER" id="PTHR36931">
    <property type="entry name" value="UPF0153 PROTEIN YEIW"/>
    <property type="match status" value="1"/>
</dbReference>
<dbReference type="AlphaFoldDB" id="A0A7Z0AYR5"/>
<proteinExistence type="predicted"/>
<dbReference type="InterPro" id="IPR005358">
    <property type="entry name" value="Puta_zinc/iron-chelating_dom"/>
</dbReference>